<keyword evidence="2 6" id="KW-0812">Transmembrane</keyword>
<evidence type="ECO:0000256" key="2">
    <source>
        <dbReference type="ARBA" id="ARBA00022692"/>
    </source>
</evidence>
<proteinExistence type="predicted"/>
<evidence type="ECO:0000256" key="3">
    <source>
        <dbReference type="ARBA" id="ARBA00022989"/>
    </source>
</evidence>
<dbReference type="HOGENOM" id="CLU_543410_0_0_1"/>
<feature type="domain" description="EXS" evidence="7">
    <location>
        <begin position="325"/>
        <end position="502"/>
    </location>
</feature>
<reference evidence="8" key="2">
    <citation type="submission" date="2024-10" db="UniProtKB">
        <authorList>
            <consortium name="EnsemblProtists"/>
        </authorList>
    </citation>
    <scope>IDENTIFICATION</scope>
</reference>
<feature type="transmembrane region" description="Helical" evidence="6">
    <location>
        <begin position="255"/>
        <end position="278"/>
    </location>
</feature>
<evidence type="ECO:0000256" key="1">
    <source>
        <dbReference type="ARBA" id="ARBA00004141"/>
    </source>
</evidence>
<evidence type="ECO:0000256" key="4">
    <source>
        <dbReference type="ARBA" id="ARBA00023136"/>
    </source>
</evidence>
<dbReference type="EnsemblProtists" id="EOD27198">
    <property type="protein sequence ID" value="EOD27198"/>
    <property type="gene ID" value="EMIHUDRAFT_205172"/>
</dbReference>
<reference evidence="9" key="1">
    <citation type="journal article" date="2013" name="Nature">
        <title>Pan genome of the phytoplankton Emiliania underpins its global distribution.</title>
        <authorList>
            <person name="Read B.A."/>
            <person name="Kegel J."/>
            <person name="Klute M.J."/>
            <person name="Kuo A."/>
            <person name="Lefebvre S.C."/>
            <person name="Maumus F."/>
            <person name="Mayer C."/>
            <person name="Miller J."/>
            <person name="Monier A."/>
            <person name="Salamov A."/>
            <person name="Young J."/>
            <person name="Aguilar M."/>
            <person name="Claverie J.M."/>
            <person name="Frickenhaus S."/>
            <person name="Gonzalez K."/>
            <person name="Herman E.K."/>
            <person name="Lin Y.C."/>
            <person name="Napier J."/>
            <person name="Ogata H."/>
            <person name="Sarno A.F."/>
            <person name="Shmutz J."/>
            <person name="Schroeder D."/>
            <person name="de Vargas C."/>
            <person name="Verret F."/>
            <person name="von Dassow P."/>
            <person name="Valentin K."/>
            <person name="Van de Peer Y."/>
            <person name="Wheeler G."/>
            <person name="Dacks J.B."/>
            <person name="Delwiche C.F."/>
            <person name="Dyhrman S.T."/>
            <person name="Glockner G."/>
            <person name="John U."/>
            <person name="Richards T."/>
            <person name="Worden A.Z."/>
            <person name="Zhang X."/>
            <person name="Grigoriev I.V."/>
            <person name="Allen A.E."/>
            <person name="Bidle K."/>
            <person name="Borodovsky M."/>
            <person name="Bowler C."/>
            <person name="Brownlee C."/>
            <person name="Cock J.M."/>
            <person name="Elias M."/>
            <person name="Gladyshev V.N."/>
            <person name="Groth M."/>
            <person name="Guda C."/>
            <person name="Hadaegh A."/>
            <person name="Iglesias-Rodriguez M.D."/>
            <person name="Jenkins J."/>
            <person name="Jones B.M."/>
            <person name="Lawson T."/>
            <person name="Leese F."/>
            <person name="Lindquist E."/>
            <person name="Lobanov A."/>
            <person name="Lomsadze A."/>
            <person name="Malik S.B."/>
            <person name="Marsh M.E."/>
            <person name="Mackinder L."/>
            <person name="Mock T."/>
            <person name="Mueller-Roeber B."/>
            <person name="Pagarete A."/>
            <person name="Parker M."/>
            <person name="Probert I."/>
            <person name="Quesneville H."/>
            <person name="Raines C."/>
            <person name="Rensing S.A."/>
            <person name="Riano-Pachon D.M."/>
            <person name="Richier S."/>
            <person name="Rokitta S."/>
            <person name="Shiraiwa Y."/>
            <person name="Soanes D.M."/>
            <person name="van der Giezen M."/>
            <person name="Wahlund T.M."/>
            <person name="Williams B."/>
            <person name="Wilson W."/>
            <person name="Wolfe G."/>
            <person name="Wurch L.L."/>
        </authorList>
    </citation>
    <scope>NUCLEOTIDE SEQUENCE</scope>
</reference>
<evidence type="ECO:0000313" key="9">
    <source>
        <dbReference type="Proteomes" id="UP000013827"/>
    </source>
</evidence>
<dbReference type="PaxDb" id="2903-EOD27198"/>
<feature type="transmembrane region" description="Helical" evidence="6">
    <location>
        <begin position="196"/>
        <end position="213"/>
    </location>
</feature>
<feature type="region of interest" description="Disordered" evidence="5">
    <location>
        <begin position="19"/>
        <end position="39"/>
    </location>
</feature>
<dbReference type="AlphaFoldDB" id="A0A0D3JUL3"/>
<evidence type="ECO:0000256" key="6">
    <source>
        <dbReference type="SAM" id="Phobius"/>
    </source>
</evidence>
<evidence type="ECO:0000313" key="8">
    <source>
        <dbReference type="EnsemblProtists" id="EOD27198"/>
    </source>
</evidence>
<accession>A0A0D3JUL3</accession>
<keyword evidence="4 6" id="KW-0472">Membrane</keyword>
<feature type="transmembrane region" description="Helical" evidence="6">
    <location>
        <begin position="225"/>
        <end position="243"/>
    </location>
</feature>
<feature type="transmembrane region" description="Helical" evidence="6">
    <location>
        <begin position="329"/>
        <end position="347"/>
    </location>
</feature>
<dbReference type="PROSITE" id="PS51380">
    <property type="entry name" value="EXS"/>
    <property type="match status" value="1"/>
</dbReference>
<dbReference type="eggNOG" id="KOG1162">
    <property type="taxonomic scope" value="Eukaryota"/>
</dbReference>
<dbReference type="RefSeq" id="XP_005779627.1">
    <property type="nucleotide sequence ID" value="XM_005779570.1"/>
</dbReference>
<protein>
    <recommendedName>
        <fullName evidence="7">EXS domain-containing protein</fullName>
    </recommendedName>
</protein>
<dbReference type="Proteomes" id="UP000013827">
    <property type="component" value="Unassembled WGS sequence"/>
</dbReference>
<dbReference type="GeneID" id="17272744"/>
<evidence type="ECO:0000259" key="7">
    <source>
        <dbReference type="PROSITE" id="PS51380"/>
    </source>
</evidence>
<keyword evidence="3 6" id="KW-1133">Transmembrane helix</keyword>
<feature type="transmembrane region" description="Helical" evidence="6">
    <location>
        <begin position="110"/>
        <end position="129"/>
    </location>
</feature>
<name>A0A0D3JUL3_EMIH1</name>
<organism evidence="8 9">
    <name type="scientific">Emiliania huxleyi (strain CCMP1516)</name>
    <dbReference type="NCBI Taxonomy" id="280463"/>
    <lineage>
        <taxon>Eukaryota</taxon>
        <taxon>Haptista</taxon>
        <taxon>Haptophyta</taxon>
        <taxon>Prymnesiophyceae</taxon>
        <taxon>Isochrysidales</taxon>
        <taxon>Noelaerhabdaceae</taxon>
        <taxon>Emiliania</taxon>
    </lineage>
</organism>
<feature type="transmembrane region" description="Helical" evidence="6">
    <location>
        <begin position="82"/>
        <end position="104"/>
    </location>
</feature>
<evidence type="ECO:0000256" key="5">
    <source>
        <dbReference type="SAM" id="MobiDB-lite"/>
    </source>
</evidence>
<keyword evidence="9" id="KW-1185">Reference proteome</keyword>
<dbReference type="GO" id="GO:0016020">
    <property type="term" value="C:membrane"/>
    <property type="evidence" value="ECO:0007669"/>
    <property type="project" value="UniProtKB-SubCell"/>
</dbReference>
<feature type="transmembrane region" description="Helical" evidence="6">
    <location>
        <begin position="359"/>
        <end position="379"/>
    </location>
</feature>
<dbReference type="PANTHER" id="PTHR10783">
    <property type="entry name" value="XENOTROPIC AND POLYTROPIC RETROVIRUS RECEPTOR 1-RELATED"/>
    <property type="match status" value="1"/>
</dbReference>
<dbReference type="KEGG" id="ehx:EMIHUDRAFT_205172"/>
<sequence>MSELDKPLLEVGRARLAEREAEKKQVSFGEEEKRDSDSVRSDSSHWVKVREYLDVQRLMDGMGRAQLHVVTVDELKFRFFSLGLQVGGGICMFFMSIIIMLSAYDGSTLPILELSAVYYCLFRVNLFLWKRYDIDYRLILGEKHCECGPRIVNWHPNRCCFRSRQRRKRQRNNAANQQSSTGAAIEESPSLNLRRMLLVFVGFVLYVLALRSPNSLFLPNKHVPPAVVLAMTLALAFWPLNLAPEWKDKAQRLALFRALGRLLLSPIFAVPFSATFIADVLTSMPKIFVDILSMGCRYANGSAFSIHYSPSKGALVGFHGDECTTASASFWWVHFLLSILPFWIRLMQCVRSYLECGELRFIFNALKYCTSIAVVALSSFSAHHLLWLVVAVVSTMYAFAWDVRMDWGLRLRRTGLDPIIVPSGAARRYSTRFYACAACANAVARLGWAIYISPQQQIVQQHMTLLLGCWAAIRLEWEQHKNEAHGANAHPSRVTVVAPPNV</sequence>
<comment type="subcellular location">
    <subcellularLocation>
        <location evidence="1">Membrane</location>
        <topology evidence="1">Multi-pass membrane protein</topology>
    </subcellularLocation>
</comment>
<feature type="transmembrane region" description="Helical" evidence="6">
    <location>
        <begin position="385"/>
        <end position="403"/>
    </location>
</feature>
<dbReference type="InterPro" id="IPR004342">
    <property type="entry name" value="EXS_C"/>
</dbReference>
<dbReference type="Pfam" id="PF03124">
    <property type="entry name" value="EXS"/>
    <property type="match status" value="1"/>
</dbReference>